<evidence type="ECO:0000256" key="3">
    <source>
        <dbReference type="ARBA" id="ARBA00022692"/>
    </source>
</evidence>
<dbReference type="Pfam" id="PF06847">
    <property type="entry name" value="Arc_PepC_II"/>
    <property type="match status" value="1"/>
</dbReference>
<feature type="domain" description="Preflagellin peptidase C-terminal" evidence="8">
    <location>
        <begin position="166"/>
        <end position="256"/>
    </location>
</feature>
<keyword evidence="3 6" id="KW-0812">Transmembrane</keyword>
<evidence type="ECO:0000256" key="2">
    <source>
        <dbReference type="ARBA" id="ARBA00022475"/>
    </source>
</evidence>
<feature type="transmembrane region" description="Helical" evidence="6">
    <location>
        <begin position="125"/>
        <end position="147"/>
    </location>
</feature>
<evidence type="ECO:0000256" key="1">
    <source>
        <dbReference type="ARBA" id="ARBA00004651"/>
    </source>
</evidence>
<keyword evidence="4 6" id="KW-1133">Transmembrane helix</keyword>
<feature type="transmembrane region" description="Helical" evidence="6">
    <location>
        <begin position="62"/>
        <end position="82"/>
    </location>
</feature>
<dbReference type="Pfam" id="PF01478">
    <property type="entry name" value="Peptidase_A24"/>
    <property type="match status" value="1"/>
</dbReference>
<dbReference type="Gene3D" id="6.10.250.3240">
    <property type="match status" value="1"/>
</dbReference>
<gene>
    <name evidence="9" type="ORF">K9W46_05345</name>
</gene>
<reference evidence="9" key="1">
    <citation type="journal article" date="2022" name="Nat. Microbiol.">
        <title>Unique mobile elements and scalable gene flow at the prokaryote-eukaryote boundary revealed by circularized Asgard archaea genomes.</title>
        <authorList>
            <person name="Wu F."/>
            <person name="Speth D.R."/>
            <person name="Philosof A."/>
            <person name="Cremiere A."/>
            <person name="Narayanan A."/>
            <person name="Barco R.A."/>
            <person name="Connon S.A."/>
            <person name="Amend J.P."/>
            <person name="Antoshechkin I.A."/>
            <person name="Orphan V.J."/>
        </authorList>
    </citation>
    <scope>NUCLEOTIDE SEQUENCE</scope>
    <source>
        <strain evidence="9">PR6</strain>
    </source>
</reference>
<dbReference type="PANTHER" id="PTHR36506">
    <property type="entry name" value="PREFLAGELLIN PEPTIDASE"/>
    <property type="match status" value="1"/>
</dbReference>
<dbReference type="EC" id="3.4.23.43" evidence="9"/>
<dbReference type="InterPro" id="IPR052218">
    <property type="entry name" value="Preflagellin_Peptidase"/>
</dbReference>
<sequence length="266" mass="31013">MTDIIHILLYIQTATVILCLLYGSIIDIFKREISDIPWIVMVLEGIVTTILMIIFYNDKKEIWRIIGINFSLALIIGIIIYYTGIMGGADAKAIMALSVNTAIFPFDFPLTKLTVYLFLPPVFNIFFNWLLAIIIFYPIPLAIYNIILKLRGIKLFNETHANFFDKILSLISGYIIKVEKAKNRIDIVYSEVYNQKNERWEIKHFMKVEEEEEEEKFKHEVEEWINKTNKEYIWVKVLPPGIVFLLIGYVISLFIGNPLFALFSLL</sequence>
<evidence type="ECO:0000256" key="4">
    <source>
        <dbReference type="ARBA" id="ARBA00022989"/>
    </source>
</evidence>
<dbReference type="InterPro" id="IPR009655">
    <property type="entry name" value="Preflagellin_peptidase_C"/>
</dbReference>
<name>A0A9Y1BT45_9ARCH</name>
<dbReference type="GO" id="GO:0004190">
    <property type="term" value="F:aspartic-type endopeptidase activity"/>
    <property type="evidence" value="ECO:0007669"/>
    <property type="project" value="UniProtKB-EC"/>
</dbReference>
<dbReference type="Gene3D" id="1.20.120.1220">
    <property type="match status" value="1"/>
</dbReference>
<accession>A0A9Y1BT45</accession>
<comment type="subcellular location">
    <subcellularLocation>
        <location evidence="1">Cell membrane</location>
        <topology evidence="1">Multi-pass membrane protein</topology>
    </subcellularLocation>
</comment>
<evidence type="ECO:0000256" key="5">
    <source>
        <dbReference type="ARBA" id="ARBA00023136"/>
    </source>
</evidence>
<evidence type="ECO:0000313" key="9">
    <source>
        <dbReference type="EMBL" id="UJG44602.1"/>
    </source>
</evidence>
<dbReference type="InterPro" id="IPR000045">
    <property type="entry name" value="Prepilin_IV_endopep_pep"/>
</dbReference>
<protein>
    <submittedName>
        <fullName evidence="9">Prepilin peptidase</fullName>
        <ecNumber evidence="9">3.4.23.43</ecNumber>
    </submittedName>
</protein>
<organism evidence="9">
    <name type="scientific">Candidatus Heimdallarchaeum endolithica</name>
    <dbReference type="NCBI Taxonomy" id="2876572"/>
    <lineage>
        <taxon>Archaea</taxon>
        <taxon>Promethearchaeati</taxon>
        <taxon>Candidatus Heimdallarchaeota</taxon>
        <taxon>Candidatus Heimdallarchaeia (ex Rinke et al. 2021) (nom. nud.)</taxon>
        <taxon>Candidatus Heimdallarchaeales</taxon>
        <taxon>Candidatus Heimdallarchaeaceae</taxon>
        <taxon>Candidatus Heimdallarchaeum</taxon>
    </lineage>
</organism>
<dbReference type="EMBL" id="CP084167">
    <property type="protein sequence ID" value="UJG44602.1"/>
    <property type="molecule type" value="Genomic_DNA"/>
</dbReference>
<feature type="transmembrane region" description="Helical" evidence="6">
    <location>
        <begin position="6"/>
        <end position="29"/>
    </location>
</feature>
<evidence type="ECO:0000259" key="7">
    <source>
        <dbReference type="Pfam" id="PF01478"/>
    </source>
</evidence>
<feature type="domain" description="Prepilin type IV endopeptidase peptidase" evidence="7">
    <location>
        <begin position="16"/>
        <end position="134"/>
    </location>
</feature>
<keyword evidence="2" id="KW-1003">Cell membrane</keyword>
<dbReference type="PANTHER" id="PTHR36506:SF1">
    <property type="entry name" value="PREFLAGELLIN PEPTIDASE"/>
    <property type="match status" value="1"/>
</dbReference>
<keyword evidence="9" id="KW-0378">Hydrolase</keyword>
<feature type="transmembrane region" description="Helical" evidence="6">
    <location>
        <begin position="36"/>
        <end position="56"/>
    </location>
</feature>
<evidence type="ECO:0000259" key="8">
    <source>
        <dbReference type="Pfam" id="PF06847"/>
    </source>
</evidence>
<dbReference type="Proteomes" id="UP001200513">
    <property type="component" value="Chromosome"/>
</dbReference>
<proteinExistence type="predicted"/>
<evidence type="ECO:0000256" key="6">
    <source>
        <dbReference type="SAM" id="Phobius"/>
    </source>
</evidence>
<dbReference type="AlphaFoldDB" id="A0A9Y1BT45"/>
<feature type="transmembrane region" description="Helical" evidence="6">
    <location>
        <begin position="237"/>
        <end position="263"/>
    </location>
</feature>
<dbReference type="GO" id="GO:0005886">
    <property type="term" value="C:plasma membrane"/>
    <property type="evidence" value="ECO:0007669"/>
    <property type="project" value="UniProtKB-SubCell"/>
</dbReference>
<keyword evidence="5 6" id="KW-0472">Membrane</keyword>